<reference evidence="1 2" key="1">
    <citation type="submission" date="2023-01" db="EMBL/GenBank/DDBJ databases">
        <title>Psychrosphaera sp. nov., isolated from marine algae.</title>
        <authorList>
            <person name="Bayburt H."/>
            <person name="Choi B.J."/>
            <person name="Kim J.M."/>
            <person name="Choi D.G."/>
            <person name="Jeon C.O."/>
        </authorList>
    </citation>
    <scope>NUCLEOTIDE SEQUENCE [LARGE SCALE GENOMIC DNA]</scope>
    <source>
        <strain evidence="1 2">G1-22</strain>
    </source>
</reference>
<name>A0ABT5FET0_9GAMM</name>
<evidence type="ECO:0000313" key="2">
    <source>
        <dbReference type="Proteomes" id="UP001528411"/>
    </source>
</evidence>
<sequence length="147" mass="17389">MNEQIKMKKQKTILMVVFEFPPSNGASVPRIESFYRYLKQWGWNVVVLTATDRAYSKIDRTYTDAADDKIYRANAYDVQRDLSYKGKYLSIMETPDRWGLTWIPAALKTGKKLLKNTSQMLFGHRLQFQVHITLQINWRRQIKRPGR</sequence>
<evidence type="ECO:0000313" key="1">
    <source>
        <dbReference type="EMBL" id="MDC2890018.1"/>
    </source>
</evidence>
<accession>A0ABT5FET0</accession>
<organism evidence="1 2">
    <name type="scientific">Psychrosphaera algicola</name>
    <dbReference type="NCBI Taxonomy" id="3023714"/>
    <lineage>
        <taxon>Bacteria</taxon>
        <taxon>Pseudomonadati</taxon>
        <taxon>Pseudomonadota</taxon>
        <taxon>Gammaproteobacteria</taxon>
        <taxon>Alteromonadales</taxon>
        <taxon>Pseudoalteromonadaceae</taxon>
        <taxon>Psychrosphaera</taxon>
    </lineage>
</organism>
<evidence type="ECO:0008006" key="3">
    <source>
        <dbReference type="Google" id="ProtNLM"/>
    </source>
</evidence>
<dbReference type="EMBL" id="JAQOMS010000002">
    <property type="protein sequence ID" value="MDC2890018.1"/>
    <property type="molecule type" value="Genomic_DNA"/>
</dbReference>
<proteinExistence type="predicted"/>
<protein>
    <recommendedName>
        <fullName evidence="3">Glycosyltransferase subfamily 4-like N-terminal domain-containing protein</fullName>
    </recommendedName>
</protein>
<gene>
    <name evidence="1" type="ORF">PN838_16165</name>
</gene>
<keyword evidence="2" id="KW-1185">Reference proteome</keyword>
<dbReference type="RefSeq" id="WP_272181322.1">
    <property type="nucleotide sequence ID" value="NZ_JAQOMS010000002.1"/>
</dbReference>
<dbReference type="Proteomes" id="UP001528411">
    <property type="component" value="Unassembled WGS sequence"/>
</dbReference>
<comment type="caution">
    <text evidence="1">The sequence shown here is derived from an EMBL/GenBank/DDBJ whole genome shotgun (WGS) entry which is preliminary data.</text>
</comment>